<sequence length="197" mass="21770">MVATDAINTSFSQIISGLVSVNQTKKVKRTKKISVPAGKGIRPDDLSQETTPEPQAQARSKGKKRIVDVPSTSRSNDENSSVEVEDLFEEDDPNLTVANKTSNQENVDEEQPSAFMAQLATNEFVIVSFTYNESLKKETSKKFVAQIDKIGKKAITVSCMRSYNGQANVFVFPNVPDKCDIQPKQIECIIGPPTYQH</sequence>
<comment type="caution">
    <text evidence="2">The sequence shown here is derived from an EMBL/GenBank/DDBJ whole genome shotgun (WGS) entry which is preliminary data.</text>
</comment>
<protein>
    <submittedName>
        <fullName evidence="2">Uncharacterized protein</fullName>
    </submittedName>
</protein>
<feature type="region of interest" description="Disordered" evidence="1">
    <location>
        <begin position="25"/>
        <end position="91"/>
    </location>
</feature>
<organism evidence="2 3">
    <name type="scientific">Popillia japonica</name>
    <name type="common">Japanese beetle</name>
    <dbReference type="NCBI Taxonomy" id="7064"/>
    <lineage>
        <taxon>Eukaryota</taxon>
        <taxon>Metazoa</taxon>
        <taxon>Ecdysozoa</taxon>
        <taxon>Arthropoda</taxon>
        <taxon>Hexapoda</taxon>
        <taxon>Insecta</taxon>
        <taxon>Pterygota</taxon>
        <taxon>Neoptera</taxon>
        <taxon>Endopterygota</taxon>
        <taxon>Coleoptera</taxon>
        <taxon>Polyphaga</taxon>
        <taxon>Scarabaeiformia</taxon>
        <taxon>Scarabaeidae</taxon>
        <taxon>Rutelinae</taxon>
        <taxon>Popillia</taxon>
    </lineage>
</organism>
<feature type="compositionally biased region" description="Polar residues" evidence="1">
    <location>
        <begin position="70"/>
        <end position="82"/>
    </location>
</feature>
<proteinExistence type="predicted"/>
<reference evidence="2 3" key="1">
    <citation type="journal article" date="2024" name="BMC Genomics">
        <title>De novo assembly and annotation of Popillia japonica's genome with initial clues to its potential as an invasive pest.</title>
        <authorList>
            <person name="Cucini C."/>
            <person name="Boschi S."/>
            <person name="Funari R."/>
            <person name="Cardaioli E."/>
            <person name="Iannotti N."/>
            <person name="Marturano G."/>
            <person name="Paoli F."/>
            <person name="Bruttini M."/>
            <person name="Carapelli A."/>
            <person name="Frati F."/>
            <person name="Nardi F."/>
        </authorList>
    </citation>
    <scope>NUCLEOTIDE SEQUENCE [LARGE SCALE GENOMIC DNA]</scope>
    <source>
        <strain evidence="2">DMR45628</strain>
    </source>
</reference>
<evidence type="ECO:0000313" key="2">
    <source>
        <dbReference type="EMBL" id="KAK9687336.1"/>
    </source>
</evidence>
<gene>
    <name evidence="2" type="ORF">QE152_g36493</name>
</gene>
<evidence type="ECO:0000256" key="1">
    <source>
        <dbReference type="SAM" id="MobiDB-lite"/>
    </source>
</evidence>
<dbReference type="EMBL" id="JASPKY010000649">
    <property type="protein sequence ID" value="KAK9687336.1"/>
    <property type="molecule type" value="Genomic_DNA"/>
</dbReference>
<name>A0AAW1IDF5_POPJA</name>
<keyword evidence="3" id="KW-1185">Reference proteome</keyword>
<dbReference type="AlphaFoldDB" id="A0AAW1IDF5"/>
<dbReference type="Proteomes" id="UP001458880">
    <property type="component" value="Unassembled WGS sequence"/>
</dbReference>
<evidence type="ECO:0000313" key="3">
    <source>
        <dbReference type="Proteomes" id="UP001458880"/>
    </source>
</evidence>
<accession>A0AAW1IDF5</accession>
<feature type="compositionally biased region" description="Polar residues" evidence="1">
    <location>
        <begin position="48"/>
        <end position="58"/>
    </location>
</feature>